<feature type="non-terminal residue" evidence="1">
    <location>
        <position position="1"/>
    </location>
</feature>
<reference evidence="1 2" key="1">
    <citation type="submission" date="2014-04" db="EMBL/GenBank/DDBJ databases">
        <authorList>
            <consortium name="International Citrus Genome Consortium"/>
            <person name="Gmitter F."/>
            <person name="Chen C."/>
            <person name="Farmerie W."/>
            <person name="Harkins T."/>
            <person name="Desany B."/>
            <person name="Mohiuddin M."/>
            <person name="Kodira C."/>
            <person name="Borodovsky M."/>
            <person name="Lomsadze A."/>
            <person name="Burns P."/>
            <person name="Jenkins J."/>
            <person name="Prochnik S."/>
            <person name="Shu S."/>
            <person name="Chapman J."/>
            <person name="Pitluck S."/>
            <person name="Schmutz J."/>
            <person name="Rokhsar D."/>
        </authorList>
    </citation>
    <scope>NUCLEOTIDE SEQUENCE</scope>
</reference>
<accession>A0A067D8S8</accession>
<sequence>ETLLDLEPFNRMWHLSENGESCGQFDVIIIARNGKCANRLLRMQLSSIWTLLAASEDPRLLGSAASFKAPLLKAVSWMADNPGKLFRSQSDVPHCWTFFSTAAYGKRKKVPQ</sequence>
<dbReference type="Gene3D" id="3.90.660.10">
    <property type="match status" value="1"/>
</dbReference>
<dbReference type="PANTHER" id="PTHR16128">
    <property type="entry name" value="FAD/NAD(P)-BINDING OXIDOREDUCTASE FAMILY PROTEIN"/>
    <property type="match status" value="1"/>
</dbReference>
<dbReference type="STRING" id="2711.A0A067D8S8"/>
<keyword evidence="2" id="KW-1185">Reference proteome</keyword>
<dbReference type="PANTHER" id="PTHR16128:SF8">
    <property type="entry name" value="EXPRESSED PROTEIN"/>
    <property type="match status" value="1"/>
</dbReference>
<proteinExistence type="predicted"/>
<protein>
    <submittedName>
        <fullName evidence="1">Uncharacterized protein</fullName>
    </submittedName>
</protein>
<dbReference type="Gene3D" id="3.50.50.60">
    <property type="entry name" value="FAD/NAD(P)-binding domain"/>
    <property type="match status" value="1"/>
</dbReference>
<gene>
    <name evidence="1" type="ORF">CISIN_1g0440141mg</name>
</gene>
<name>A0A067D8S8_CITSI</name>
<dbReference type="EMBL" id="KK789158">
    <property type="protein sequence ID" value="KDO37970.1"/>
    <property type="molecule type" value="Genomic_DNA"/>
</dbReference>
<evidence type="ECO:0000313" key="1">
    <source>
        <dbReference type="EMBL" id="KDO37970.1"/>
    </source>
</evidence>
<organism evidence="1 2">
    <name type="scientific">Citrus sinensis</name>
    <name type="common">Sweet orange</name>
    <name type="synonym">Citrus aurantium var. sinensis</name>
    <dbReference type="NCBI Taxonomy" id="2711"/>
    <lineage>
        <taxon>Eukaryota</taxon>
        <taxon>Viridiplantae</taxon>
        <taxon>Streptophyta</taxon>
        <taxon>Embryophyta</taxon>
        <taxon>Tracheophyta</taxon>
        <taxon>Spermatophyta</taxon>
        <taxon>Magnoliopsida</taxon>
        <taxon>eudicotyledons</taxon>
        <taxon>Gunneridae</taxon>
        <taxon>Pentapetalae</taxon>
        <taxon>rosids</taxon>
        <taxon>malvids</taxon>
        <taxon>Sapindales</taxon>
        <taxon>Rutaceae</taxon>
        <taxon>Aurantioideae</taxon>
        <taxon>Citrus</taxon>
    </lineage>
</organism>
<dbReference type="Proteomes" id="UP000027120">
    <property type="component" value="Unassembled WGS sequence"/>
</dbReference>
<evidence type="ECO:0000313" key="2">
    <source>
        <dbReference type="Proteomes" id="UP000027120"/>
    </source>
</evidence>
<dbReference type="AlphaFoldDB" id="A0A067D8S8"/>
<feature type="non-terminal residue" evidence="1">
    <location>
        <position position="112"/>
    </location>
</feature>
<dbReference type="InterPro" id="IPR036188">
    <property type="entry name" value="FAD/NAD-bd_sf"/>
</dbReference>